<feature type="transmembrane region" description="Helical" evidence="1">
    <location>
        <begin position="21"/>
        <end position="44"/>
    </location>
</feature>
<keyword evidence="1" id="KW-1133">Transmembrane helix</keyword>
<comment type="caution">
    <text evidence="2">The sequence shown here is derived from an EMBL/GenBank/DDBJ whole genome shotgun (WGS) entry which is preliminary data.</text>
</comment>
<keyword evidence="1" id="KW-0812">Transmembrane</keyword>
<dbReference type="EMBL" id="JAAGMD010000699">
    <property type="protein sequence ID" value="NEA89219.1"/>
    <property type="molecule type" value="Genomic_DNA"/>
</dbReference>
<dbReference type="RefSeq" id="WP_164337762.1">
    <property type="nucleotide sequence ID" value="NZ_JAAGMD010000699.1"/>
</dbReference>
<evidence type="ECO:0000313" key="2">
    <source>
        <dbReference type="EMBL" id="NEA89219.1"/>
    </source>
</evidence>
<keyword evidence="1" id="KW-0472">Membrane</keyword>
<proteinExistence type="predicted"/>
<protein>
    <submittedName>
        <fullName evidence="2">Uncharacterized protein</fullName>
    </submittedName>
</protein>
<gene>
    <name evidence="2" type="ORF">G3I53_25030</name>
</gene>
<accession>A0A6G3R0F2</accession>
<evidence type="ECO:0000256" key="1">
    <source>
        <dbReference type="SAM" id="Phobius"/>
    </source>
</evidence>
<feature type="transmembrane region" description="Helical" evidence="1">
    <location>
        <begin position="110"/>
        <end position="130"/>
    </location>
</feature>
<dbReference type="AlphaFoldDB" id="A0A6G3R0F2"/>
<feature type="transmembrane region" description="Helical" evidence="1">
    <location>
        <begin position="136"/>
        <end position="155"/>
    </location>
</feature>
<organism evidence="2">
    <name type="scientific">Streptomyces sp. SID14436</name>
    <dbReference type="NCBI Taxonomy" id="2706070"/>
    <lineage>
        <taxon>Bacteria</taxon>
        <taxon>Bacillati</taxon>
        <taxon>Actinomycetota</taxon>
        <taxon>Actinomycetes</taxon>
        <taxon>Kitasatosporales</taxon>
        <taxon>Streptomycetaceae</taxon>
        <taxon>Streptomyces</taxon>
    </lineage>
</organism>
<sequence length="174" mass="17755">MASSRSLRRAGATLAAWQSPQWVAATAGAALTTVLVGVPTAVVPSPLFSRAVPVQWWNYPVLAATAVLAGLVLATFVRPRHGTGSDGRRAPENGSDPSAKTVGRLGSAGGVLSMLAVGCPVCNKLVLVLLGTSGALTYWAPLQPLVAVLSLALLAEAALRRLSTADACPVPVRP</sequence>
<feature type="transmembrane region" description="Helical" evidence="1">
    <location>
        <begin position="56"/>
        <end position="77"/>
    </location>
</feature>
<name>A0A6G3R0F2_9ACTN</name>
<reference evidence="2" key="1">
    <citation type="submission" date="2020-01" db="EMBL/GenBank/DDBJ databases">
        <title>Insect and environment-associated Actinomycetes.</title>
        <authorList>
            <person name="Currrie C."/>
            <person name="Chevrette M."/>
            <person name="Carlson C."/>
            <person name="Stubbendieck R."/>
            <person name="Wendt-Pienkowski E."/>
        </authorList>
    </citation>
    <scope>NUCLEOTIDE SEQUENCE</scope>
    <source>
        <strain evidence="2">SID14436</strain>
    </source>
</reference>